<dbReference type="VEuPathDB" id="TriTrypDB:LdCL_160022600"/>
<evidence type="ECO:0000256" key="1">
    <source>
        <dbReference type="ARBA" id="ARBA00007623"/>
    </source>
</evidence>
<feature type="domain" description="Calpain catalytic" evidence="8">
    <location>
        <begin position="626"/>
        <end position="920"/>
    </location>
</feature>
<comment type="caution">
    <text evidence="9">The sequence shown here is derived from an EMBL/GenBank/DDBJ whole genome shotgun (WGS) entry which is preliminary data.</text>
</comment>
<evidence type="ECO:0000313" key="9">
    <source>
        <dbReference type="EMBL" id="TPP47603.1"/>
    </source>
</evidence>
<dbReference type="GO" id="GO:0004198">
    <property type="term" value="F:calcium-dependent cysteine-type endopeptidase activity"/>
    <property type="evidence" value="ECO:0007669"/>
    <property type="project" value="InterPro"/>
</dbReference>
<feature type="region of interest" description="Disordered" evidence="7">
    <location>
        <begin position="7037"/>
        <end position="7063"/>
    </location>
</feature>
<dbReference type="Pfam" id="PF00648">
    <property type="entry name" value="Peptidase_C2"/>
    <property type="match status" value="3"/>
</dbReference>
<dbReference type="SUPFAM" id="SSF54001">
    <property type="entry name" value="Cysteine proteinases"/>
    <property type="match status" value="3"/>
</dbReference>
<evidence type="ECO:0000259" key="8">
    <source>
        <dbReference type="PROSITE" id="PS50203"/>
    </source>
</evidence>
<dbReference type="Gene3D" id="2.60.120.380">
    <property type="match status" value="3"/>
</dbReference>
<feature type="coiled-coil region" evidence="6">
    <location>
        <begin position="1277"/>
        <end position="1304"/>
    </location>
</feature>
<keyword evidence="4" id="KW-0788">Thiol protease</keyword>
<feature type="region of interest" description="Disordered" evidence="7">
    <location>
        <begin position="1209"/>
        <end position="1245"/>
    </location>
</feature>
<dbReference type="VEuPathDB" id="TriTrypDB:LDHU3_27.0600"/>
<dbReference type="EMBL" id="RHLC01000016">
    <property type="protein sequence ID" value="TPP47603.1"/>
    <property type="molecule type" value="Genomic_DNA"/>
</dbReference>
<dbReference type="FunFam" id="2.60.120.380:FF:000014">
    <property type="entry name" value="Putative calpain-like cysteine peptidase"/>
    <property type="match status" value="3"/>
</dbReference>
<keyword evidence="3" id="KW-0378">Hydrolase</keyword>
<dbReference type="VEuPathDB" id="TriTrypDB:LDHU3_27.0610"/>
<dbReference type="Proteomes" id="UP000318447">
    <property type="component" value="Unassembled WGS sequence"/>
</dbReference>
<dbReference type="GO" id="GO:0006508">
    <property type="term" value="P:proteolysis"/>
    <property type="evidence" value="ECO:0007669"/>
    <property type="project" value="UniProtKB-KW"/>
</dbReference>
<dbReference type="VEuPathDB" id="TriTrypDB:LdBPK_272520.1"/>
<feature type="region of interest" description="Disordered" evidence="7">
    <location>
        <begin position="7778"/>
        <end position="7835"/>
    </location>
</feature>
<evidence type="ECO:0000256" key="6">
    <source>
        <dbReference type="SAM" id="Coils"/>
    </source>
</evidence>
<evidence type="ECO:0000256" key="3">
    <source>
        <dbReference type="ARBA" id="ARBA00022801"/>
    </source>
</evidence>
<feature type="compositionally biased region" description="Basic and acidic residues" evidence="7">
    <location>
        <begin position="7187"/>
        <end position="7200"/>
    </location>
</feature>
<gene>
    <name evidence="9" type="ORF">CGC21_31225</name>
</gene>
<evidence type="ECO:0000256" key="5">
    <source>
        <dbReference type="PROSITE-ProRule" id="PRU00239"/>
    </source>
</evidence>
<dbReference type="InterPro" id="IPR036213">
    <property type="entry name" value="Calpain_III_sf"/>
</dbReference>
<evidence type="ECO:0000256" key="7">
    <source>
        <dbReference type="SAM" id="MobiDB-lite"/>
    </source>
</evidence>
<evidence type="ECO:0000313" key="10">
    <source>
        <dbReference type="Proteomes" id="UP000318447"/>
    </source>
</evidence>
<evidence type="ECO:0000256" key="4">
    <source>
        <dbReference type="ARBA" id="ARBA00022807"/>
    </source>
</evidence>
<dbReference type="VEuPathDB" id="TriTrypDB:LdCL_270009800"/>
<dbReference type="PANTHER" id="PTHR10183">
    <property type="entry name" value="CALPAIN"/>
    <property type="match status" value="1"/>
</dbReference>
<feature type="region of interest" description="Disordered" evidence="7">
    <location>
        <begin position="7144"/>
        <end position="7215"/>
    </location>
</feature>
<dbReference type="Pfam" id="PF24610">
    <property type="entry name" value="DUF7623"/>
    <property type="match status" value="82"/>
</dbReference>
<dbReference type="PANTHER" id="PTHR10183:SF379">
    <property type="entry name" value="CALPAIN-5"/>
    <property type="match status" value="1"/>
</dbReference>
<reference evidence="10" key="1">
    <citation type="submission" date="2019-02" db="EMBL/GenBank/DDBJ databases">
        <title>FDA dAtabase for Regulatory Grade micrObial Sequences (FDA-ARGOS): Supporting development and validation of Infectious Disease Dx tests.</title>
        <authorList>
            <person name="Duncan R."/>
            <person name="Fisher C."/>
            <person name="Tallon L."/>
            <person name="Sadzewicz L."/>
            <person name="Sengamalay N."/>
            <person name="Ott S."/>
            <person name="Godinez A."/>
            <person name="Nagaraj S."/>
            <person name="Vavikolanu K."/>
            <person name="Nadendla S."/>
            <person name="Aluvathingal J."/>
            <person name="Sichtig H."/>
        </authorList>
    </citation>
    <scope>NUCLEOTIDE SEQUENCE [LARGE SCALE GENOMIC DNA]</scope>
    <source>
        <strain evidence="10">FDAARGOS_361</strain>
    </source>
</reference>
<comment type="caution">
    <text evidence="5">Lacks conserved residue(s) required for the propagation of feature annotation.</text>
</comment>
<feature type="domain" description="Calpain catalytic" evidence="8">
    <location>
        <begin position="32"/>
        <end position="304"/>
    </location>
</feature>
<dbReference type="PRINTS" id="PR00704">
    <property type="entry name" value="CALPAIN"/>
</dbReference>
<accession>A0A504XGG4</accession>
<keyword evidence="6" id="KW-0175">Coiled coil</keyword>
<feature type="compositionally biased region" description="Basic and acidic residues" evidence="7">
    <location>
        <begin position="7042"/>
        <end position="7063"/>
    </location>
</feature>
<keyword evidence="2 9" id="KW-0645">Protease</keyword>
<dbReference type="VEuPathDB" id="TriTrypDB:LdCL_270010000"/>
<name>A0A504XGG4_LEIDO</name>
<dbReference type="InterPro" id="IPR001300">
    <property type="entry name" value="Peptidase_C2_calpain_cat"/>
</dbReference>
<feature type="compositionally biased region" description="Low complexity" evidence="7">
    <location>
        <begin position="7806"/>
        <end position="7815"/>
    </location>
</feature>
<sequence length="7835" mass="903247">MAASSIHETPDSGEVFADHEFNKNNAGITDDWISIRQLYPAGVNQPLLPEVFSREQFGQGNHYECFMLSALATLIRFPDVIRNCFVTKKVRQDGRYTFQFFRGQEWVKVEIDDRIAMEEGEVLYARSPTEHWWPLLLEKAYAKFYTAYDHLEGCTLLETFHDLTGNPVLNIPMDAKLAKAANCNVLEGRYWLDLAQRIQSGEFVASALTKDVEVETMGLQREQQYGILDIFSLHGTSSLDDIVVHMHNPFEDDEFLYSGPLNPNDSAWSEKQRVKYDVGNPRSIFLPLNVFLRIVNSMQLCYISTVASDATYFEDEWKGESAGGNPTSVSWRKNPLYYISNHGTEAVTLSFVVKQEDQRHRKGPEETATYKQCGMILSQYSYLYPIPTFWVTGNNHKPIHKSLFLNSREVASSVIVPPQSLCYLVPSCMHQGEEAKFLLSAHRMVHEDYSNITIKKLTVPEMDWENPAAGTVQLQMRTKDRLDFYVDEPTDVHILLHQTKPYVSPKTGGDAMAQDYMGMYLYDDTDRKIAGVHAATNFRETSIIHRLPRSGRYAISITCPRGKGHITANVTIVSSFGSHIRRVNAPEDAAMLPDEAESVADSEGVDTRVARIDYNPFQEQPVDVREHPDSNVPFEDRGFMLSNRDVTSEPWLHIGDLYPEGKTRPLLPNVLSRDQFGQGAMHECCCLTGFATLIENHPDVIRNCFISKNPRKDGRYTFQFHRYGQWIKVEIDDRIPMVKGDTVFCRSPTHHWWPLLLEKAYAKFYTLYENLAGCSLAEVYHDFSGCPVINTPLDEVTAKSVGFDIASPVYWVRLRDELRMTAVAALSGDNAESLGLAPHQFYGILNILATSSPPRTLSEVIVQLHNPYAEISYTGPMSDPADPRWASREMRHCNATQNTIFVPVNVFLRSFFTISQAHLRGLMEPCWNFHSEWGDGTNGGNPSLLTWRENPLYIVRNTGSEAVEVMGMIRQPDKRHQLHVLPELSYVRCDLLLAQSIETDSIPTYLVTHNNHDVVHKRVFLNYREVASKIRVPPQSQCYLVPTAMYHEKSIFLLSYWYRTPADEGAVSIERLRVNHVTLVPEGKDRVDFFVDVPTDAHILLSQWNRDARGGSNVRTDNYVGMYLYDDANQQIAQVSAASNLKEIGLVAHLPAQGHYVLSITCPAARDEEVKCRVEIVCVEMARVRITDVYENPPSSEELEGEPPVALVDSDTARSDAGDGTQSVEATVETRPPANTEAKEREKTPSLSFMRPRYQGIWTEDLLLMETPAFAKMAGEREQLKKHASQHAARMNSLENKMEDMATRLADDMHDQERAFLGPELEGVPLELLPLNEDEEFTGLEHELRVAMRDLQKNRGDVVALRETLKERAGEMAKKLKENERDLFLNPMPLGISCDGLPLDSDPEFHALEVARLRERQEESCDEAKIRKLNDALNERAEGLARAKLAADRQYLKPEHLRVAVDELPLNDDRNFILKEALRHEKLKNSRESAAAIAALGSELNNMAKGMAAEMLAKQRPSYLAREHHGRRMEDLLLNDNDDFLKKERRRRDLLKQPSSDMDVVAEIEKELNGMADEMARAMNAAERPQYMKASYYDKTLSELPLDTDPIIARLEAQRARLKRDPVRNAEAVHATEAAIISRAEALAKAMIKDERARLYGKPSGVPVNLLDLDEDQVIRRLEEERMELLKMPNTDPHAIASNEEKLKARAAKIAEDFRDNMRAQITGEGRRSPSVMSIGSDAPCQDLEEKLYALMSEDPIANEDQINDIKDAIRKRNAELKRQAVQALRAFLEDKPFGILLTEVGLDDDREYMEREEKLKKGQASNLPAAQITFIQEGMQHRVNELAAEELARRYPFIHTRPASIPLAALPSVGRDQAFWKAIDNVDKAKNHHNAATSQLRAYEKSVNERLHQIAEAAKWKERDGFLDSRPANVPVKAIPLDNDTDFVDLESKRRLSLQSGADPQSDDIRTLEKALRTRAHDLACDKKWADRDRVLDPKPEGVPLRCVPLDEDAEFVALEDEWRGLLQDPQRNSMPLRDLERRMNDRAHDLACDKKWADRDRVLDPKPEGVPLRCVPLDEDAEFVALEDEWRGLLQDPQRNSMPLKDLERRMNDRAHDLACDKKWADRDRVLDPKPEGVPLRCVPLDEDAEFVALEDEWRGLLQDPQRNSMPLKDLERRMNDRAHDLACDKKWADRDRVLDPKPEGVPLRCVPLDEDAEFVALEDEWRGLLQDPQRNSMPLKDLERRMNDRAHDLACDKKWAGRDRVLDPKPEGVPLRCVPLDEDAEFVALEDEWRGLLQDPQRSSMPLKDLERRMNDRAHDLACDKKWADRDRVLDPKPEGVPLRCVPLDEDAEFVALEDEWRGLLQDPQRSSMPLKDLERRMNDRAHDLACDKKWADRDRVLDPKPEGVPLRCVPLDEDAEFVALEDEWRGLLQDPQRNSMPLKDLERRMNDRAHDLACDKKWAGRDRVLDPKPEGVPLRCVPLDEDAEFVALEDEWRGLLQDPQRSSMPLKDLERRMNDRAHDLACDKKWADRDRVLDPKPEGVPLRCVPLDEDAEFVALEDEWRGLLQDPQRNSMPLKDLERRMNDRAHDLACDKKWAGRDRVLDPKPEGVPLRCVPLDEDAEFVALEDEWRGLLQDPQRSSMPLKDLERRMNDRAHDLACDKKWAGRDRVLDPKPEGVPLRCVPLDEDAEFVALEDEWRGLLQDPQRSSMPLKDLERRMNDRAHDLACDKKWADRDRVLDPKPEGVPLRCVPLDEDAEFVALEDEWRGLLQDPQRNSMPLKDLERRMNDRAHDLACDKKWADRDRVLDPKPEGVPLRCVPLDEDAEFVALEDEWRGLLQDPQRNSMPLKDLERRMNDRAHDLACDKKWAGRDRVLDPKPEGVPLRCVPLDEDAEFVALEDEWRGLLQDPQRSSMPLRDLERRMNDRAHDLACDKKWADRDRVLDPKPEGVPLRCVPLDEDAEFVALEDEWRGLLQDPQRSSMPLKDLERRMNDRAHDLACDKKWADRDRVLDPKPEGVPLRCVPLDEDAEFVALEDEWRGLLQDPQRSSMPLKDLERRMNDRAHDLACDKKWADRDRVLDPKPEGVPLRCVPLDEDAEFVALEDEWRGLLQDPQRSSMPLRDLERRMNDRAHDLACDKKWADRDRVLDPKPEGVPLRCVPLDEDAEFVALEDEWRGLLQDPQRSSMPLKDLERRMNDRAHDLACDKKWADRDRVLDPKPEGVPLRCVPLDEDAEFVALEDEWRGLLQDPQRSSMPLKDLERRMNDRAHDLACDKKWADRDRVLDPKPEGVPLRCVPLDEDAEFVALEDEWRGLLQDPQRNSMPLKDLERRMNDRAHDLACDKKWAGRDRVLDPKPEGVPLRCVPLDEDAEFVALEDEWRGLLQDPQRSSMPLRDLERRMNDRAHDLACDKKWADRDRVLDPKPEGVPLRCVPLDEDAEFVALEDEWRGLLQDPQRSSMPLKDLERRMNDRAHDLACDKKWADRDRVLDPKPEGVPLRCVPLDEDAEFVALEDEWRGLLQDPQRNSMPLKDLERRMNDRAHDLACDKKWADRDRVLDPKPEGVPLRCVPLDEDAEFVALEDEWRGLLQDPQRSSMPLKDLERRMNDRAHDLACDKKWADRDRVLDPKPEGVPLRCVPLDEDAEFVALEDEWRGLLQDPQRSSMPLKDLERRMNDRAHDLACDKKWADRDRVLDPKPEGVPLRCVPLDEDAEFVALEDEWRGLLQDPQRSSMPLKDLERRMNDRAHDLACDKKWADRDRVLDPKPEGVPLRCVPLDEDAEFVALEDEWRGLLQDPQRNSMPLKDLERRMNDRAHDLACDKKWAGRDRVLDPKPEGVPLRCVPLDEDAEFVALEDEWRGLLQDPQRNSMPLKDLERRMNDRAHDLACDKKWADRDRVLDPKPEGVPLRCVPLDEDAEFVALEDEWRGLLQDPQRNSMPLKDLERRMNDRAHDLACDKKWADRDRVLDPKPEGVPLRCVPLDEDAEFVALEDEWRGLLQDPQRNSMPLKDLERRMNDRAHDLACDKKWADRDRVLDPKPEGVPLRCVPLDEDAEFVALEDEWRGLLQDPQRSSMPLRDLERRMNDRAHDLACDKKWADRDRVLDPKPEGVPLRCVPLDEDAEFVALEDEWRGLLQDPQRSSMPLKDLERRMNDRAHDLACDKKWADRDRVLDPKPEGVPLRCVPLDEDAEFVALEDEWRGLLQDPQRSSMPLKDLERRMNDRAHDLACDKKWADRDRVLDPKPEGVPLRCVPLDEDAEFVALEDEWRGLLQDPQRNSMPLKDLERRMNDRAHDLACDKKWADRDRVLDPKPEGVPLRCVPLDEDAEFVALEDEWRGLLQDPQRNSMPLKDLERRMNDRAHDLAVLDPKPEGVPLRCVPLDEDAEFDLERRMNDRAHDLACDKKWADRDRVLDPKPEGVPLRCVPLDEDAEFVALEDEWRGLLQDPQRNSMPLKDLERRMNDRAHDLACDKKWADRDRVLDPKPEGVPLRCVPLDEDAEFVALEDEWRGLLQDPQRSSMPLRDLERRMNDRAHDLACDKKWADRDRVLDPKPEGVPLRCVPLDEDAEFVALEDEWRGLLQDPQRNSMPLKDLERRMNDRAHDLACDKKWADRDRVLDPKPEGVPLRCVPLDEDAEFVALEDEWRGLLQDPQRSSMPLKDLERRMNDRAHDLACDKKWADRDRVLDPKPEGVPLRCVPLDEDAEFVALEDEWRGLLQDPQRNSMPLKDLERRMNDRAHDLACDKKWAGRDRVLDPKPEGVPLRCVPLDEDAEFVALEDEWRGLLQDPQRSSMPLKDLERRMNDRAHDLACDKKWADRDRVLDPKPEGVPLRCVPLDEDAEFVALEDEWRGLLQDPQRNSMPLKDLERRMNDRAHDLACDKKWADRDRVLDPKPEGVPLRCVPLDEDAEFVALEDEWRGLLQDPQRSSMPLKDLERRMNDRAHDLAVLDPKPEGVPLRCVPLDEDAEFVALEDEWRGLLQDPQRSSMPLKDLERRMNDRAHDLACDKKWAGRDRVLDPKPEGVPLRCVPLDEDAEFVALEDEWRGLLQDPQRSSMPLKDLERRMNDRAHDLACDKKWADRDRVLDPKPEGVPLRCVPLDEDAEFVALEDEWRGLLQDPQRSSMPLKDLERRMNDRAHDLACDKKWADRDRVLDPKPEGVPLRCVPLDEDAEFVALEDEWRGLLQDPQRNSMPLKDLERRMNDRAHDLACDKKWADRDRVLDPKPEGVPLRCVPLDEDAEFVALEDEWRGLLQDPQRNSMPLKDLERRMNDRAHDLACDKKWADRDRVLDPKPEGVPLRCVPLDEDAEFVALEDEWRGLLQDPQRSSMPLKDLERRMNDRAHDLACDKKWADRDRVLDPKPEGVPLRCVPLDEDAEFVALEDEWRGLLQDPQRSSMPLKDLERRMNDRAHDLACDKKWADRDRVLDPKPEGVPLRCVPLDEDAEFVALEDEWRGLLQDPQRNSMPLKDLERRMNDRAHDLACDKKWAGRDRVLDPKPEGVPLRCVPLDEDAEFVALEDEWRGLLQDPQRSSMPLRDLERRMNDRAHDLACDKKWADRDRVLDPKPEGVPLRCVPLDEDAEFVALEDEWRGLLQDPQRSSMPLKDLERRMNDRAHDLACDKKWADRDRVLDPKPEGVPLRCVPLDEDAEFVALEDEWRGLLQDPQRNSMPLKDLERRMNDRAHDLACDKKWADRDRVLDPKPEGVPLRCVPLDEDAEFVALEDEWRGLLQDPQRSSMPLKDLERRMNDRAHDLACDKKWADRDRVLDPKPEGVPLRCVPLDEDAEFVALEDEWRGLLQDPQRNSMPLKDLERRMNDRAHDLACDKKWADRDRVLDPKPEGVPLRCVPLDEDAEFVALEDEWRGLLQDPQRNSMPLKDLERRMNDRAHDLACDKKWADRDRVLDPKPEGVPLRCVPLDEDAEFVALEDEWRGLLQDPQRSSMPLKDLERRMNDRAHDLACDKKWADRDRVLDPKPEGVPLRCVPLDEDAEFVALEDEWRGLLQDPQRSSMPLKDLERRMNDRAHDLACDKKWAGRDRVLDPKPEGVPLRCVPLDEDAEFVALEDEWRGLLQDPQRSSMPLRDLERRMNDRAHDLACDKKWADRDRVLDPKPEGVPLRCVPLDEDAEFVALEDEWRGLLQDPQRNSMPLKDLERRMNDRAHDLACDKKWADRDRVLDPKPEGVPLRCVPLDEDAEFVALEDEWRGLLQDPQRSSMPLKDLERRMNDRAHDLACDKKWADRDRVLDPKPEGVPLRCVPLDEDAEFVALEDEWRGLLQDPQRSSMPLKDLERRMNDRAHDLACDKKWADRDRVLDPKPEGVPLRCVPLDEDAEFVALEDEWRGLLQDPQRNSMPLKDLERRMNDRAHDLACDKKWAGRDRVLDPKPEGVPLRCVPLDEDAEFVALEDEWRGLLQDPQRNSMPLKDLERRMNDRAHDLACDKKWADRDRVLDPKPEGVPLRCVPLDEDAEFVALEDEWRGLLQDPQRNSMPLKDLERRMNDRAHDLACDKKWADRDRVLDPKPEGVPLRCVPLDEDAEFVALEDEWRGLLQDPQRSSMPLKDLERRMNDRAHDLACDKKWADRDRVLDPKPEGVPLRCVPLDEDAEFVALEDEWRGLLQDPQRSSMPLKDLERRMNDRAHDLACDKKWADRDRVLDPKPEGVPLRCVPLDEDAEFVALEDEWRGLLQDPQRSSMPLKDLERRMNDRAHDLACDKKWADRDRVLDPKPEGVPLRCVPLDEDAEFVALEDEWRGLLQDPQRNSMPLKDLERRMNDRAHDLACDKKWAGRDRVLDPKPEGVPLRCVPLDEDAEFVALEDEWRGLLQDPQRNAKHIAVLEEDMTARALLVGQIVNRRNEDGDVEEYEDYVKRGASEFCDVDDRNTDDPTVAMSVGNGRLSMKEGFKELLGTEVDGVPVLLLNLDEDSLFSERNREYMNSEKLGLDRSRICWLEEKMLDRAFALARRFKDEARKVIVGVQMSQMAEGGAELDSDEIFLAFERELHNLEACDPRGKSGRRAALEESMRHRASELARPVLHFDNCGIPVDMLNEQSNGELFPKRPDGGRQRRSSKDIGHRELGTNKRRCHIADEAVADDPSLLFGREIRGVPVDRIPLREDEVFRGLAEEKRRVTSHPEDYSSGYKEEVEDAMRRRVEELADEYKRDHVERTAARDERPKMPAKPNGVSKESGGAARRPRAKKKLKEVEERTEEHRLETVEEAAPFTDPPFHSANKQVADAWPRIADVYPEGLTQPLLPDHPKASDMASSAGDLTYLAPFLAALSRQPPLLHRLFQTKMHPVRAPYRFVFFDPNSAPVTVEIDDRIPCDVNGVPRFTVSPSGAWWPLLVERAYAKYVGGYERFDQCTSHETLRDLTGRPVTHLPLDAKLSAEVVGCNYRDVAFWRRIHEQLERGDVFVAVSGDLVPDGIHPRCYYAVFDVIETVPGSNDPSDVVVKIHNCYHDAPQYHGPLAMGDSDWTPILRSVCKANPESEPEFLYLPQPVFLRNFSSMQRCHINCGDRLTVSGEWADNCSGGSPTYTTFRQNPMYLLQNNSNHNVTVLAELRHSAPVYYDAHNMGVYHLTALALLRPDRNAQLVAPLLAHNTHKFVQKGLLTDAREVCAEMELPANSTCYLIPYTKKKACFGKYQLSVYPQDNPVNLTTLRPIAETHNCMAKDVVVQPGSGTSARVDIMVSEPCDVHALLHQNKVTDPTAMRRGDHLAEDEIFMAAYENNALLVCSTGDASNAREHSVAFQAAKAGRYTFLIGCPSRPVSGDAPCTLIIYTPKFAQASFASVNGSTRSRVPPRVQPVNAATTSASARLGSWQSQAPQSSAPVSNGAVHTPRGNPRSREYLQ</sequence>
<evidence type="ECO:0000256" key="2">
    <source>
        <dbReference type="ARBA" id="ARBA00022670"/>
    </source>
</evidence>
<proteinExistence type="inferred from homology"/>
<dbReference type="InterPro" id="IPR038765">
    <property type="entry name" value="Papain-like_cys_pep_sf"/>
</dbReference>
<dbReference type="SMART" id="SM00230">
    <property type="entry name" value="CysPc"/>
    <property type="match status" value="1"/>
</dbReference>
<comment type="similarity">
    <text evidence="1">Belongs to the peptidase C2 family.</text>
</comment>
<feature type="compositionally biased region" description="Basic and acidic residues" evidence="7">
    <location>
        <begin position="7144"/>
        <end position="7161"/>
    </location>
</feature>
<dbReference type="PROSITE" id="PS50203">
    <property type="entry name" value="CALPAIN_CAT"/>
    <property type="match status" value="3"/>
</dbReference>
<dbReference type="SUPFAM" id="SSF49758">
    <property type="entry name" value="Calpain large subunit, middle domain (domain III)"/>
    <property type="match status" value="3"/>
</dbReference>
<feature type="domain" description="Calpain catalytic" evidence="8">
    <location>
        <begin position="7223"/>
        <end position="7498"/>
    </location>
</feature>
<protein>
    <submittedName>
        <fullName evidence="9">Calpain cysteine protease family protein</fullName>
    </submittedName>
</protein>
<organism evidence="9 10">
    <name type="scientific">Leishmania donovani</name>
    <dbReference type="NCBI Taxonomy" id="5661"/>
    <lineage>
        <taxon>Eukaryota</taxon>
        <taxon>Discoba</taxon>
        <taxon>Euglenozoa</taxon>
        <taxon>Kinetoplastea</taxon>
        <taxon>Metakinetoplastina</taxon>
        <taxon>Trypanosomatida</taxon>
        <taxon>Trypanosomatidae</taxon>
        <taxon>Leishmaniinae</taxon>
        <taxon>Leishmania</taxon>
    </lineage>
</organism>
<dbReference type="VEuPathDB" id="TriTrypDB:LdBPK_270510.1"/>
<dbReference type="InterPro" id="IPR056040">
    <property type="entry name" value="DUF7623"/>
</dbReference>
<dbReference type="InterPro" id="IPR022684">
    <property type="entry name" value="Calpain_cysteine_protease"/>
</dbReference>